<dbReference type="InterPro" id="IPR036890">
    <property type="entry name" value="HATPase_C_sf"/>
</dbReference>
<organism evidence="10 11">
    <name type="scientific">Aphanothece sacrum FPU1</name>
    <dbReference type="NCBI Taxonomy" id="1920663"/>
    <lineage>
        <taxon>Bacteria</taxon>
        <taxon>Bacillati</taxon>
        <taxon>Cyanobacteriota</taxon>
        <taxon>Cyanophyceae</taxon>
        <taxon>Oscillatoriophycideae</taxon>
        <taxon>Chroococcales</taxon>
        <taxon>Aphanothecaceae</taxon>
        <taxon>Aphanothece</taxon>
    </lineage>
</organism>
<dbReference type="Gene3D" id="3.30.450.40">
    <property type="match status" value="1"/>
</dbReference>
<evidence type="ECO:0000313" key="10">
    <source>
        <dbReference type="EMBL" id="GBF79330.1"/>
    </source>
</evidence>
<dbReference type="CDD" id="cd16922">
    <property type="entry name" value="HATPase_EvgS-ArcB-TorS-like"/>
    <property type="match status" value="1"/>
</dbReference>
<dbReference type="Proteomes" id="UP000287247">
    <property type="component" value="Unassembled WGS sequence"/>
</dbReference>
<dbReference type="SUPFAM" id="SSF47384">
    <property type="entry name" value="Homodimeric domain of signal transducing histidine kinase"/>
    <property type="match status" value="1"/>
</dbReference>
<dbReference type="InterPro" id="IPR029016">
    <property type="entry name" value="GAF-like_dom_sf"/>
</dbReference>
<dbReference type="InterPro" id="IPR003661">
    <property type="entry name" value="HisK_dim/P_dom"/>
</dbReference>
<keyword evidence="6 10" id="KW-0418">Kinase</keyword>
<accession>A0A401IDS0</accession>
<keyword evidence="7" id="KW-0902">Two-component regulatory system</keyword>
<keyword evidence="5" id="KW-0808">Transferase</keyword>
<comment type="similarity">
    <text evidence="2">In the N-terminal section; belongs to the phytochrome family.</text>
</comment>
<evidence type="ECO:0000256" key="1">
    <source>
        <dbReference type="ARBA" id="ARBA00000085"/>
    </source>
</evidence>
<dbReference type="SMART" id="SM00065">
    <property type="entry name" value="GAF"/>
    <property type="match status" value="1"/>
</dbReference>
<dbReference type="AlphaFoldDB" id="A0A401IDS0"/>
<evidence type="ECO:0000256" key="5">
    <source>
        <dbReference type="ARBA" id="ARBA00022679"/>
    </source>
</evidence>
<gene>
    <name evidence="10" type="ORF">AsFPU1_0723</name>
</gene>
<dbReference type="FunFam" id="3.30.565.10:FF:000010">
    <property type="entry name" value="Sensor histidine kinase RcsC"/>
    <property type="match status" value="1"/>
</dbReference>
<proteinExistence type="inferred from homology"/>
<evidence type="ECO:0000313" key="11">
    <source>
        <dbReference type="Proteomes" id="UP000287247"/>
    </source>
</evidence>
<dbReference type="Gene3D" id="1.10.287.130">
    <property type="match status" value="1"/>
</dbReference>
<dbReference type="CDD" id="cd00082">
    <property type="entry name" value="HisKA"/>
    <property type="match status" value="1"/>
</dbReference>
<dbReference type="FunFam" id="1.10.287.130:FF:000145">
    <property type="entry name" value="Sensory transduction histidine kinase"/>
    <property type="match status" value="1"/>
</dbReference>
<dbReference type="Gene3D" id="3.30.565.10">
    <property type="entry name" value="Histidine kinase-like ATPase, C-terminal domain"/>
    <property type="match status" value="1"/>
</dbReference>
<dbReference type="PROSITE" id="PS50109">
    <property type="entry name" value="HIS_KIN"/>
    <property type="match status" value="1"/>
</dbReference>
<protein>
    <recommendedName>
        <fullName evidence="8">Circadian input-output histidine kinase CikA</fullName>
        <ecNumber evidence="3">2.7.13.3</ecNumber>
    </recommendedName>
</protein>
<keyword evidence="4" id="KW-0597">Phosphoprotein</keyword>
<sequence length="413" mass="47064">MKQVVDSWPQGLFSQIKHIVNSFLDPQEKIVPILSILGQCFQVDQVILLEEKEVNSEIYQKWPIKEINVNPLKQIFPCQNWTNLSHCSCDRQVYQFCLSNHLIPYSKKQELIESFDRKIIVTVPVFRKGEFFGHLILADKESSKIFTPEEIQILEIITDQISLILYQIELQEKVNQLEVENQQLKSACQNKSDYLSHMNHELRTPLTGILGFSKMLKEELYGPLNEKQKQYANGIAVSGQHLLALVNDFLDLSKIEADREEIFVETVAVEDLCLSAFSMVEAKAKEQNLDLILELGETIDFCTVDQRRIKQILLNLLSNAIKFTEKGSVTLAVQRHIEKITFSVIDTGIGIKEADQNKLFQPFQQIQNSLSRKHKGTGLGLTLSRKLAQLHGGDITLTSEEGKGSCFTLHLPI</sequence>
<dbReference type="InterPro" id="IPR050736">
    <property type="entry name" value="Sensor_HK_Regulatory"/>
</dbReference>
<dbReference type="SUPFAM" id="SSF55781">
    <property type="entry name" value="GAF domain-like"/>
    <property type="match status" value="1"/>
</dbReference>
<dbReference type="EMBL" id="BDQK01000001">
    <property type="protein sequence ID" value="GBF79330.1"/>
    <property type="molecule type" value="Genomic_DNA"/>
</dbReference>
<dbReference type="InterPro" id="IPR003018">
    <property type="entry name" value="GAF"/>
</dbReference>
<dbReference type="PANTHER" id="PTHR43711">
    <property type="entry name" value="TWO-COMPONENT HISTIDINE KINASE"/>
    <property type="match status" value="1"/>
</dbReference>
<dbReference type="InterPro" id="IPR036097">
    <property type="entry name" value="HisK_dim/P_sf"/>
</dbReference>
<feature type="domain" description="Histidine kinase" evidence="9">
    <location>
        <begin position="197"/>
        <end position="413"/>
    </location>
</feature>
<dbReference type="SUPFAM" id="SSF55874">
    <property type="entry name" value="ATPase domain of HSP90 chaperone/DNA topoisomerase II/histidine kinase"/>
    <property type="match status" value="1"/>
</dbReference>
<evidence type="ECO:0000256" key="7">
    <source>
        <dbReference type="ARBA" id="ARBA00023012"/>
    </source>
</evidence>
<dbReference type="PRINTS" id="PR00344">
    <property type="entry name" value="BCTRLSENSOR"/>
</dbReference>
<dbReference type="PANTHER" id="PTHR43711:SF31">
    <property type="entry name" value="HISTIDINE KINASE"/>
    <property type="match status" value="1"/>
</dbReference>
<dbReference type="RefSeq" id="WP_227873645.1">
    <property type="nucleotide sequence ID" value="NZ_BDQK01000001.1"/>
</dbReference>
<evidence type="ECO:0000256" key="4">
    <source>
        <dbReference type="ARBA" id="ARBA00022553"/>
    </source>
</evidence>
<evidence type="ECO:0000256" key="8">
    <source>
        <dbReference type="ARBA" id="ARBA00074306"/>
    </source>
</evidence>
<keyword evidence="11" id="KW-1185">Reference proteome</keyword>
<dbReference type="Pfam" id="PF02518">
    <property type="entry name" value="HATPase_c"/>
    <property type="match status" value="1"/>
</dbReference>
<comment type="catalytic activity">
    <reaction evidence="1">
        <text>ATP + protein L-histidine = ADP + protein N-phospho-L-histidine.</text>
        <dbReference type="EC" id="2.7.13.3"/>
    </reaction>
</comment>
<dbReference type="InterPro" id="IPR003594">
    <property type="entry name" value="HATPase_dom"/>
</dbReference>
<evidence type="ECO:0000256" key="3">
    <source>
        <dbReference type="ARBA" id="ARBA00012438"/>
    </source>
</evidence>
<dbReference type="Pfam" id="PF00512">
    <property type="entry name" value="HisKA"/>
    <property type="match status" value="1"/>
</dbReference>
<reference evidence="11" key="1">
    <citation type="submission" date="2017-05" db="EMBL/GenBank/DDBJ databases">
        <title>Physiological properties and genetic analysis related to exopolysaccharide production of fresh-water unicellular cyanobacterium Aphanothece sacrum, Suizenji Nori, that has been cultured as a food source in Japan.</title>
        <authorList>
            <person name="Kanesaki Y."/>
            <person name="Yoshikawa S."/>
            <person name="Ohki K."/>
        </authorList>
    </citation>
    <scope>NUCLEOTIDE SEQUENCE [LARGE SCALE GENOMIC DNA]</scope>
    <source>
        <strain evidence="11">FPU1</strain>
    </source>
</reference>
<dbReference type="SMART" id="SM00388">
    <property type="entry name" value="HisKA"/>
    <property type="match status" value="1"/>
</dbReference>
<dbReference type="EC" id="2.7.13.3" evidence="3"/>
<dbReference type="InterPro" id="IPR004358">
    <property type="entry name" value="Sig_transdc_His_kin-like_C"/>
</dbReference>
<dbReference type="SMART" id="SM00387">
    <property type="entry name" value="HATPase_c"/>
    <property type="match status" value="1"/>
</dbReference>
<evidence type="ECO:0000259" key="9">
    <source>
        <dbReference type="PROSITE" id="PS50109"/>
    </source>
</evidence>
<comment type="caution">
    <text evidence="10">The sequence shown here is derived from an EMBL/GenBank/DDBJ whole genome shotgun (WGS) entry which is preliminary data.</text>
</comment>
<evidence type="ECO:0000256" key="2">
    <source>
        <dbReference type="ARBA" id="ARBA00006402"/>
    </source>
</evidence>
<evidence type="ECO:0000256" key="6">
    <source>
        <dbReference type="ARBA" id="ARBA00022777"/>
    </source>
</evidence>
<name>A0A401IDS0_APHSA</name>
<dbReference type="Pfam" id="PF01590">
    <property type="entry name" value="GAF"/>
    <property type="match status" value="1"/>
</dbReference>
<dbReference type="InterPro" id="IPR005467">
    <property type="entry name" value="His_kinase_dom"/>
</dbReference>
<dbReference type="GO" id="GO:0000155">
    <property type="term" value="F:phosphorelay sensor kinase activity"/>
    <property type="evidence" value="ECO:0007669"/>
    <property type="project" value="InterPro"/>
</dbReference>